<comment type="similarity">
    <text evidence="6">Belongs to the RMD5/GID2 family.</text>
</comment>
<evidence type="ECO:0000259" key="11">
    <source>
        <dbReference type="PROSITE" id="PS51867"/>
    </source>
</evidence>
<dbReference type="AlphaFoldDB" id="A0A1E4TT98"/>
<accession>A0A1E4TT98</accession>
<evidence type="ECO:0000256" key="8">
    <source>
        <dbReference type="ARBA" id="ARBA00080744"/>
    </source>
</evidence>
<dbReference type="PANTHER" id="PTHR12170">
    <property type="entry name" value="MACROPHAGE ERYTHROBLAST ATTACHER-RELATED"/>
    <property type="match status" value="1"/>
</dbReference>
<dbReference type="EMBL" id="KV454015">
    <property type="protein sequence ID" value="ODV94982.1"/>
    <property type="molecule type" value="Genomic_DNA"/>
</dbReference>
<keyword evidence="3" id="KW-0479">Metal-binding</keyword>
<evidence type="ECO:0000259" key="10">
    <source>
        <dbReference type="PROSITE" id="PS50897"/>
    </source>
</evidence>
<dbReference type="GO" id="GO:0005737">
    <property type="term" value="C:cytoplasm"/>
    <property type="evidence" value="ECO:0007669"/>
    <property type="project" value="UniProtKB-SubCell"/>
</dbReference>
<dbReference type="InterPro" id="IPR044063">
    <property type="entry name" value="ZF_RING_GID"/>
</dbReference>
<evidence type="ECO:0000256" key="4">
    <source>
        <dbReference type="ARBA" id="ARBA00022771"/>
    </source>
</evidence>
<dbReference type="InterPro" id="IPR045098">
    <property type="entry name" value="Fyv10_fam"/>
</dbReference>
<proteinExistence type="inferred from homology"/>
<dbReference type="CDD" id="cd16652">
    <property type="entry name" value="dRING_Rmd5p-like"/>
    <property type="match status" value="1"/>
</dbReference>
<dbReference type="FunFam" id="3.30.40.10:FF:000143">
    <property type="entry name" value="Regulator of gluconeogenesis Rmd5"/>
    <property type="match status" value="1"/>
</dbReference>
<evidence type="ECO:0000256" key="6">
    <source>
        <dbReference type="ARBA" id="ARBA00061136"/>
    </source>
</evidence>
<feature type="zinc finger region" description="RING-Gid-type" evidence="9">
    <location>
        <begin position="324"/>
        <end position="368"/>
    </location>
</feature>
<dbReference type="Proteomes" id="UP000094236">
    <property type="component" value="Unassembled WGS sequence"/>
</dbReference>
<dbReference type="InterPro" id="IPR024964">
    <property type="entry name" value="CTLH/CRA"/>
</dbReference>
<dbReference type="InterPro" id="IPR027370">
    <property type="entry name" value="Znf-RING_euk"/>
</dbReference>
<evidence type="ECO:0000256" key="2">
    <source>
        <dbReference type="ARBA" id="ARBA00022490"/>
    </source>
</evidence>
<dbReference type="InterPro" id="IPR037683">
    <property type="entry name" value="Rmd5_dRing"/>
</dbReference>
<evidence type="ECO:0000256" key="3">
    <source>
        <dbReference type="ARBA" id="ARBA00022723"/>
    </source>
</evidence>
<dbReference type="Pfam" id="PF13445">
    <property type="entry name" value="zf-RING_UBOX"/>
    <property type="match status" value="1"/>
</dbReference>
<evidence type="ECO:0000256" key="5">
    <source>
        <dbReference type="ARBA" id="ARBA00022833"/>
    </source>
</evidence>
<comment type="subcellular location">
    <subcellularLocation>
        <location evidence="1">Cytoplasm</location>
    </subcellularLocation>
</comment>
<dbReference type="PROSITE" id="PS50897">
    <property type="entry name" value="CTLH"/>
    <property type="match status" value="1"/>
</dbReference>
<keyword evidence="5" id="KW-0862">Zinc</keyword>
<keyword evidence="2" id="KW-0963">Cytoplasm</keyword>
<evidence type="ECO:0000313" key="12">
    <source>
        <dbReference type="EMBL" id="ODV94982.1"/>
    </source>
</evidence>
<gene>
    <name evidence="12" type="ORF">PACTADRAFT_50818</name>
</gene>
<evidence type="ECO:0000256" key="7">
    <source>
        <dbReference type="ARBA" id="ARBA00075398"/>
    </source>
</evidence>
<dbReference type="SUPFAM" id="SSF57850">
    <property type="entry name" value="RING/U-box"/>
    <property type="match status" value="1"/>
</dbReference>
<protein>
    <recommendedName>
        <fullName evidence="8">GID complex catalytic subunit 2</fullName>
    </recommendedName>
    <alternativeName>
        <fullName evidence="7">Glucose-induced degradation protein 2</fullName>
    </alternativeName>
</protein>
<dbReference type="Pfam" id="PF10607">
    <property type="entry name" value="CTLH"/>
    <property type="match status" value="1"/>
</dbReference>
<evidence type="ECO:0000256" key="9">
    <source>
        <dbReference type="PROSITE-ProRule" id="PRU01215"/>
    </source>
</evidence>
<organism evidence="12 13">
    <name type="scientific">Pachysolen tannophilus NRRL Y-2460</name>
    <dbReference type="NCBI Taxonomy" id="669874"/>
    <lineage>
        <taxon>Eukaryota</taxon>
        <taxon>Fungi</taxon>
        <taxon>Dikarya</taxon>
        <taxon>Ascomycota</taxon>
        <taxon>Saccharomycotina</taxon>
        <taxon>Pichiomycetes</taxon>
        <taxon>Pachysolenaceae</taxon>
        <taxon>Pachysolen</taxon>
    </lineage>
</organism>
<dbReference type="PANTHER" id="PTHR12170:SF3">
    <property type="entry name" value="GH10162P"/>
    <property type="match status" value="1"/>
</dbReference>
<dbReference type="GO" id="GO:0061630">
    <property type="term" value="F:ubiquitin protein ligase activity"/>
    <property type="evidence" value="ECO:0007669"/>
    <property type="project" value="InterPro"/>
</dbReference>
<dbReference type="OrthoDB" id="1933281at2759"/>
<dbReference type="GO" id="GO:0034657">
    <property type="term" value="C:GID complex"/>
    <property type="evidence" value="ECO:0007669"/>
    <property type="project" value="TreeGrafter"/>
</dbReference>
<evidence type="ECO:0000256" key="1">
    <source>
        <dbReference type="ARBA" id="ARBA00004496"/>
    </source>
</evidence>
<dbReference type="Gene3D" id="3.30.40.10">
    <property type="entry name" value="Zinc/RING finger domain, C3HC4 (zinc finger)"/>
    <property type="match status" value="1"/>
</dbReference>
<dbReference type="GO" id="GO:0008270">
    <property type="term" value="F:zinc ion binding"/>
    <property type="evidence" value="ECO:0007669"/>
    <property type="project" value="UniProtKB-KW"/>
</dbReference>
<dbReference type="GO" id="GO:0043161">
    <property type="term" value="P:proteasome-mediated ubiquitin-dependent protein catabolic process"/>
    <property type="evidence" value="ECO:0007669"/>
    <property type="project" value="InterPro"/>
</dbReference>
<keyword evidence="4 9" id="KW-0863">Zinc-finger</keyword>
<sequence>MSSDLYASLKEDVQKLSSNKSLDECFVESAKLLNVLKKAEKELSNDQDDIFKSLPKYINNWNDEVTKKEKSINHSIRRYNKTMDKFDSFDIDEIYKYKIPIEDNQKNKKLIDRAIIMHLLRNGNFTVAQTLQEQTGLMVPKELIDKFKELYDILNSLINESNLDKAIDWCNKNKLELNEVGSDLGFNLHKLKFIKLYQNEEDPFKAYNYAKENFPNYGHSHLDTISKLVSDIMIHNESSSVDFYNDSILKISQQLSRVFCSLLGLSSESPLYSTLLASFFALPNFIKFNNVSKKTKRLDWTTKNELAFEVLLPNFLQYHSVFICPVSKEETTIDNPPLVLPCKHILSKESVMKLSRRNSNSTFKCPYCPSITRYSETKMVKFVNI</sequence>
<dbReference type="GO" id="GO:0005634">
    <property type="term" value="C:nucleus"/>
    <property type="evidence" value="ECO:0007669"/>
    <property type="project" value="TreeGrafter"/>
</dbReference>
<dbReference type="InterPro" id="IPR006595">
    <property type="entry name" value="CTLH_C"/>
</dbReference>
<dbReference type="PROSITE" id="PS50896">
    <property type="entry name" value="LISH"/>
    <property type="match status" value="1"/>
</dbReference>
<dbReference type="PROSITE" id="PS51867">
    <property type="entry name" value="ZF_RING_GID"/>
    <property type="match status" value="1"/>
</dbReference>
<feature type="domain" description="CTLH" evidence="10">
    <location>
        <begin position="146"/>
        <end position="204"/>
    </location>
</feature>
<reference evidence="13" key="1">
    <citation type="submission" date="2016-05" db="EMBL/GenBank/DDBJ databases">
        <title>Comparative genomics of biotechnologically important yeasts.</title>
        <authorList>
            <consortium name="DOE Joint Genome Institute"/>
            <person name="Riley R."/>
            <person name="Haridas S."/>
            <person name="Wolfe K.H."/>
            <person name="Lopes M.R."/>
            <person name="Hittinger C.T."/>
            <person name="Goker M."/>
            <person name="Salamov A."/>
            <person name="Wisecaver J."/>
            <person name="Long T.M."/>
            <person name="Aerts A.L."/>
            <person name="Barry K."/>
            <person name="Choi C."/>
            <person name="Clum A."/>
            <person name="Coughlan A.Y."/>
            <person name="Deshpande S."/>
            <person name="Douglass A.P."/>
            <person name="Hanson S.J."/>
            <person name="Klenk H.-P."/>
            <person name="Labutti K."/>
            <person name="Lapidus A."/>
            <person name="Lindquist E."/>
            <person name="Lipzen A."/>
            <person name="Meier-Kolthoff J.P."/>
            <person name="Ohm R.A."/>
            <person name="Otillar R.P."/>
            <person name="Pangilinan J."/>
            <person name="Peng Y."/>
            <person name="Rokas A."/>
            <person name="Rosa C.A."/>
            <person name="Scheuner C."/>
            <person name="Sibirny A.A."/>
            <person name="Slot J.C."/>
            <person name="Stielow J.B."/>
            <person name="Sun H."/>
            <person name="Kurtzman C.P."/>
            <person name="Blackwell M."/>
            <person name="Grigoriev I.V."/>
            <person name="Jeffries T.W."/>
        </authorList>
    </citation>
    <scope>NUCLEOTIDE SEQUENCE [LARGE SCALE GENOMIC DNA]</scope>
    <source>
        <strain evidence="13">NRRL Y-2460</strain>
    </source>
</reference>
<name>A0A1E4TT98_PACTA</name>
<feature type="domain" description="RING-Gid-type" evidence="11">
    <location>
        <begin position="324"/>
        <end position="368"/>
    </location>
</feature>
<keyword evidence="13" id="KW-1185">Reference proteome</keyword>
<dbReference type="InterPro" id="IPR013083">
    <property type="entry name" value="Znf_RING/FYVE/PHD"/>
</dbReference>
<dbReference type="InterPro" id="IPR006594">
    <property type="entry name" value="LisH"/>
</dbReference>
<dbReference type="STRING" id="669874.A0A1E4TT98"/>
<evidence type="ECO:0000313" key="13">
    <source>
        <dbReference type="Proteomes" id="UP000094236"/>
    </source>
</evidence>